<dbReference type="InterPro" id="IPR011989">
    <property type="entry name" value="ARM-like"/>
</dbReference>
<dbReference type="Proteomes" id="UP000594638">
    <property type="component" value="Unassembled WGS sequence"/>
</dbReference>
<evidence type="ECO:0000256" key="2">
    <source>
        <dbReference type="ARBA" id="ARBA00022448"/>
    </source>
</evidence>
<evidence type="ECO:0000313" key="5">
    <source>
        <dbReference type="EMBL" id="CAA2990204.1"/>
    </source>
</evidence>
<protein>
    <submittedName>
        <fullName evidence="5">Importin subunit alpha-1b-like</fullName>
    </submittedName>
</protein>
<comment type="caution">
    <text evidence="5">The sequence shown here is derived from an EMBL/GenBank/DDBJ whole genome shotgun (WGS) entry which is preliminary data.</text>
</comment>
<keyword evidence="3" id="KW-0677">Repeat</keyword>
<sequence>MAKVGSNDDTLQVEATAQFCSLLFDSIPLSKELISGVIPRLVEFLARNDYLQLQCKAAEAITSISNGSSDNIITTIDHGAVPILVSLLSSLEDVLRK</sequence>
<name>A0A8S0SEU1_OLEEU</name>
<comment type="similarity">
    <text evidence="1">Belongs to the importin alpha family.</text>
</comment>
<dbReference type="Pfam" id="PF00514">
    <property type="entry name" value="Arm"/>
    <property type="match status" value="1"/>
</dbReference>
<keyword evidence="2" id="KW-0813">Transport</keyword>
<proteinExistence type="inferred from homology"/>
<dbReference type="Gramene" id="OE9A009656T1">
    <property type="protein sequence ID" value="OE9A009656C1"/>
    <property type="gene ID" value="OE9A009656"/>
</dbReference>
<dbReference type="InterPro" id="IPR016024">
    <property type="entry name" value="ARM-type_fold"/>
</dbReference>
<reference evidence="5 6" key="1">
    <citation type="submission" date="2019-12" db="EMBL/GenBank/DDBJ databases">
        <authorList>
            <person name="Alioto T."/>
            <person name="Alioto T."/>
            <person name="Gomez Garrido J."/>
        </authorList>
    </citation>
    <scope>NUCLEOTIDE SEQUENCE [LARGE SCALE GENOMIC DNA]</scope>
</reference>
<dbReference type="EMBL" id="CACTIH010004221">
    <property type="protein sequence ID" value="CAA2990204.1"/>
    <property type="molecule type" value="Genomic_DNA"/>
</dbReference>
<evidence type="ECO:0000256" key="3">
    <source>
        <dbReference type="ARBA" id="ARBA00022737"/>
    </source>
</evidence>
<accession>A0A8S0SEU1</accession>
<evidence type="ECO:0000313" key="6">
    <source>
        <dbReference type="Proteomes" id="UP000594638"/>
    </source>
</evidence>
<keyword evidence="4" id="KW-0653">Protein transport</keyword>
<keyword evidence="6" id="KW-1185">Reference proteome</keyword>
<evidence type="ECO:0000256" key="4">
    <source>
        <dbReference type="ARBA" id="ARBA00022927"/>
    </source>
</evidence>
<dbReference type="InterPro" id="IPR000225">
    <property type="entry name" value="Armadillo"/>
</dbReference>
<organism evidence="5 6">
    <name type="scientific">Olea europaea subsp. europaea</name>
    <dbReference type="NCBI Taxonomy" id="158383"/>
    <lineage>
        <taxon>Eukaryota</taxon>
        <taxon>Viridiplantae</taxon>
        <taxon>Streptophyta</taxon>
        <taxon>Embryophyta</taxon>
        <taxon>Tracheophyta</taxon>
        <taxon>Spermatophyta</taxon>
        <taxon>Magnoliopsida</taxon>
        <taxon>eudicotyledons</taxon>
        <taxon>Gunneridae</taxon>
        <taxon>Pentapetalae</taxon>
        <taxon>asterids</taxon>
        <taxon>lamiids</taxon>
        <taxon>Lamiales</taxon>
        <taxon>Oleaceae</taxon>
        <taxon>Oleeae</taxon>
        <taxon>Olea</taxon>
    </lineage>
</organism>
<dbReference type="Gene3D" id="1.25.10.10">
    <property type="entry name" value="Leucine-rich Repeat Variant"/>
    <property type="match status" value="1"/>
</dbReference>
<dbReference type="OrthoDB" id="1738398at2759"/>
<dbReference type="SUPFAM" id="SSF48371">
    <property type="entry name" value="ARM repeat"/>
    <property type="match status" value="1"/>
</dbReference>
<dbReference type="GO" id="GO:0015031">
    <property type="term" value="P:protein transport"/>
    <property type="evidence" value="ECO:0007669"/>
    <property type="project" value="UniProtKB-KW"/>
</dbReference>
<evidence type="ECO:0000256" key="1">
    <source>
        <dbReference type="ARBA" id="ARBA00010394"/>
    </source>
</evidence>
<dbReference type="AlphaFoldDB" id="A0A8S0SEU1"/>
<gene>
    <name evidence="5" type="ORF">OLEA9_A009656</name>
</gene>
<dbReference type="PANTHER" id="PTHR23316">
    <property type="entry name" value="IMPORTIN ALPHA"/>
    <property type="match status" value="1"/>
</dbReference>